<dbReference type="Proteomes" id="UP000608530">
    <property type="component" value="Unassembled WGS sequence"/>
</dbReference>
<dbReference type="RefSeq" id="WP_200114420.1">
    <property type="nucleotide sequence ID" value="NZ_JAEHOH010000006.1"/>
</dbReference>
<name>A0A934Q7Z8_9MICO</name>
<evidence type="ECO:0000313" key="2">
    <source>
        <dbReference type="Proteomes" id="UP000608530"/>
    </source>
</evidence>
<organism evidence="1 2">
    <name type="scientific">Leucobacter chromiisoli</name>
    <dbReference type="NCBI Taxonomy" id="2796471"/>
    <lineage>
        <taxon>Bacteria</taxon>
        <taxon>Bacillati</taxon>
        <taxon>Actinomycetota</taxon>
        <taxon>Actinomycetes</taxon>
        <taxon>Micrococcales</taxon>
        <taxon>Microbacteriaceae</taxon>
        <taxon>Leucobacter</taxon>
    </lineage>
</organism>
<reference evidence="1" key="1">
    <citation type="submission" date="2020-12" db="EMBL/GenBank/DDBJ databases">
        <title>Leucobacter sp. CAS1, isolated from Chromium sludge.</title>
        <authorList>
            <person name="Xu Z."/>
        </authorList>
    </citation>
    <scope>NUCLEOTIDE SEQUENCE</scope>
    <source>
        <strain evidence="1">CSA1</strain>
    </source>
</reference>
<proteinExistence type="predicted"/>
<protein>
    <submittedName>
        <fullName evidence="1">Uncharacterized protein</fullName>
    </submittedName>
</protein>
<gene>
    <name evidence="1" type="ORF">JD276_04770</name>
</gene>
<keyword evidence="2" id="KW-1185">Reference proteome</keyword>
<evidence type="ECO:0000313" key="1">
    <source>
        <dbReference type="EMBL" id="MBK0418344.1"/>
    </source>
</evidence>
<comment type="caution">
    <text evidence="1">The sequence shown here is derived from an EMBL/GenBank/DDBJ whole genome shotgun (WGS) entry which is preliminary data.</text>
</comment>
<accession>A0A934Q7Z8</accession>
<dbReference type="EMBL" id="JAEHOH010000006">
    <property type="protein sequence ID" value="MBK0418344.1"/>
    <property type="molecule type" value="Genomic_DNA"/>
</dbReference>
<sequence length="98" mass="10611">MTHTINASATARPARPLHTPYHALGGERGVHVPSWVGHRSVYRSAGRTLYLVETDRLEAARGDLDRLASQGWDVQVERARAGSAARIALTQQDLAVAA</sequence>
<dbReference type="AlphaFoldDB" id="A0A934Q7Z8"/>